<evidence type="ECO:0000313" key="1">
    <source>
        <dbReference type="EMBL" id="KKL97304.1"/>
    </source>
</evidence>
<sequence>MNFKNIKNWNLDIEKEITEKWKKSKQFNFNPKTKKKIYSIELDEAFYRNARKKFANNNHILILFGDSPVQLKKILPKIDKPCLFWLDAHFSGEGTAKGDIETPIMEEMILILNHSNLKHIILIDDARLFIGKNHYPSIEKVKSLVFKYHKDWLFIIKNDIIRIYSKP</sequence>
<comment type="caution">
    <text evidence="1">The sequence shown here is derived from an EMBL/GenBank/DDBJ whole genome shotgun (WGS) entry which is preliminary data.</text>
</comment>
<dbReference type="AlphaFoldDB" id="A0A0F9GER8"/>
<protein>
    <submittedName>
        <fullName evidence="1">Uncharacterized protein</fullName>
    </submittedName>
</protein>
<reference evidence="1" key="1">
    <citation type="journal article" date="2015" name="Nature">
        <title>Complex archaea that bridge the gap between prokaryotes and eukaryotes.</title>
        <authorList>
            <person name="Spang A."/>
            <person name="Saw J.H."/>
            <person name="Jorgensen S.L."/>
            <person name="Zaremba-Niedzwiedzka K."/>
            <person name="Martijn J."/>
            <person name="Lind A.E."/>
            <person name="van Eijk R."/>
            <person name="Schleper C."/>
            <person name="Guy L."/>
            <person name="Ettema T.J."/>
        </authorList>
    </citation>
    <scope>NUCLEOTIDE SEQUENCE</scope>
</reference>
<name>A0A0F9GER8_9ZZZZ</name>
<dbReference type="EMBL" id="LAZR01018200">
    <property type="protein sequence ID" value="KKL97304.1"/>
    <property type="molecule type" value="Genomic_DNA"/>
</dbReference>
<accession>A0A0F9GER8</accession>
<proteinExistence type="predicted"/>
<gene>
    <name evidence="1" type="ORF">LCGC14_1835830</name>
</gene>
<organism evidence="1">
    <name type="scientific">marine sediment metagenome</name>
    <dbReference type="NCBI Taxonomy" id="412755"/>
    <lineage>
        <taxon>unclassified sequences</taxon>
        <taxon>metagenomes</taxon>
        <taxon>ecological metagenomes</taxon>
    </lineage>
</organism>